<sequence length="224" mass="25415">MDQQLVRLANQVSAFCYCKNDHCTGQMILKDAVKTVNDGDTIANNRKGQLDMPDIRELQEDCREGSRYIPDNFKATLFYPLSSSKSNLKTPSSHCCKLFMETIQHKQLSIPICFSLAALGLDRSDTAEPFTTLYLKVQRVNITQTHPFHIYPGPSNIDLGSRDLVLLCYLCPQNMGDDEWQRPLLILTQADISLMPWVSENIQPLIWTFILGYHGQLTVYSLPA</sequence>
<dbReference type="EMBL" id="AZIM01002549">
    <property type="protein sequence ID" value="ETE63820.1"/>
    <property type="molecule type" value="Genomic_DNA"/>
</dbReference>
<evidence type="ECO:0000313" key="1">
    <source>
        <dbReference type="EMBL" id="ETE63820.1"/>
    </source>
</evidence>
<proteinExistence type="predicted"/>
<dbReference type="Proteomes" id="UP000018936">
    <property type="component" value="Unassembled WGS sequence"/>
</dbReference>
<feature type="non-terminal residue" evidence="1">
    <location>
        <position position="1"/>
    </location>
</feature>
<name>V8NP15_OPHHA</name>
<dbReference type="AlphaFoldDB" id="V8NP15"/>
<gene>
    <name evidence="1" type="ORF">L345_10414</name>
</gene>
<accession>V8NP15</accession>
<reference evidence="1 2" key="1">
    <citation type="journal article" date="2013" name="Proc. Natl. Acad. Sci. U.S.A.">
        <title>The king cobra genome reveals dynamic gene evolution and adaptation in the snake venom system.</title>
        <authorList>
            <person name="Vonk F.J."/>
            <person name="Casewell N.R."/>
            <person name="Henkel C.V."/>
            <person name="Heimberg A.M."/>
            <person name="Jansen H.J."/>
            <person name="McCleary R.J."/>
            <person name="Kerkkamp H.M."/>
            <person name="Vos R.A."/>
            <person name="Guerreiro I."/>
            <person name="Calvete J.J."/>
            <person name="Wuster W."/>
            <person name="Woods A.E."/>
            <person name="Logan J.M."/>
            <person name="Harrison R.A."/>
            <person name="Castoe T.A."/>
            <person name="de Koning A.P."/>
            <person name="Pollock D.D."/>
            <person name="Yandell M."/>
            <person name="Calderon D."/>
            <person name="Renjifo C."/>
            <person name="Currier R.B."/>
            <person name="Salgado D."/>
            <person name="Pla D."/>
            <person name="Sanz L."/>
            <person name="Hyder A.S."/>
            <person name="Ribeiro J.M."/>
            <person name="Arntzen J.W."/>
            <person name="van den Thillart G.E."/>
            <person name="Boetzer M."/>
            <person name="Pirovano W."/>
            <person name="Dirks R.P."/>
            <person name="Spaink H.P."/>
            <person name="Duboule D."/>
            <person name="McGlinn E."/>
            <person name="Kini R.M."/>
            <person name="Richardson M.K."/>
        </authorList>
    </citation>
    <scope>NUCLEOTIDE SEQUENCE</scope>
    <source>
        <tissue evidence="1">Blood</tissue>
    </source>
</reference>
<organism evidence="1 2">
    <name type="scientific">Ophiophagus hannah</name>
    <name type="common">King cobra</name>
    <name type="synonym">Naja hannah</name>
    <dbReference type="NCBI Taxonomy" id="8665"/>
    <lineage>
        <taxon>Eukaryota</taxon>
        <taxon>Metazoa</taxon>
        <taxon>Chordata</taxon>
        <taxon>Craniata</taxon>
        <taxon>Vertebrata</taxon>
        <taxon>Euteleostomi</taxon>
        <taxon>Lepidosauria</taxon>
        <taxon>Squamata</taxon>
        <taxon>Bifurcata</taxon>
        <taxon>Unidentata</taxon>
        <taxon>Episquamata</taxon>
        <taxon>Toxicofera</taxon>
        <taxon>Serpentes</taxon>
        <taxon>Colubroidea</taxon>
        <taxon>Elapidae</taxon>
        <taxon>Elapinae</taxon>
        <taxon>Ophiophagus</taxon>
    </lineage>
</organism>
<protein>
    <submittedName>
        <fullName evidence="1">Uncharacterized protein</fullName>
    </submittedName>
</protein>
<comment type="caution">
    <text evidence="1">The sequence shown here is derived from an EMBL/GenBank/DDBJ whole genome shotgun (WGS) entry which is preliminary data.</text>
</comment>
<keyword evidence="2" id="KW-1185">Reference proteome</keyword>
<evidence type="ECO:0000313" key="2">
    <source>
        <dbReference type="Proteomes" id="UP000018936"/>
    </source>
</evidence>